<accession>A0A973A7U9</accession>
<dbReference type="EMBL" id="JABMOJ010000002">
    <property type="protein sequence ID" value="NQV63722.1"/>
    <property type="molecule type" value="Genomic_DNA"/>
</dbReference>
<dbReference type="AlphaFoldDB" id="A0A973A7U9"/>
<evidence type="ECO:0000313" key="1">
    <source>
        <dbReference type="EMBL" id="NQV63722.1"/>
    </source>
</evidence>
<evidence type="ECO:0000313" key="2">
    <source>
        <dbReference type="Proteomes" id="UP000754644"/>
    </source>
</evidence>
<proteinExistence type="predicted"/>
<organism evidence="1 2">
    <name type="scientific">SAR86 cluster bacterium</name>
    <dbReference type="NCBI Taxonomy" id="2030880"/>
    <lineage>
        <taxon>Bacteria</taxon>
        <taxon>Pseudomonadati</taxon>
        <taxon>Pseudomonadota</taxon>
        <taxon>Gammaproteobacteria</taxon>
        <taxon>SAR86 cluster</taxon>
    </lineage>
</organism>
<gene>
    <name evidence="1" type="ORF">HQ497_00025</name>
</gene>
<reference evidence="1" key="1">
    <citation type="submission" date="2020-05" db="EMBL/GenBank/DDBJ databases">
        <title>Sulfur intermediates as new biogeochemical hubs in an aquatic model microbial ecosystem.</title>
        <authorList>
            <person name="Vigneron A."/>
        </authorList>
    </citation>
    <scope>NUCLEOTIDE SEQUENCE</scope>
    <source>
        <strain evidence="1">Bin.250</strain>
    </source>
</reference>
<feature type="non-terminal residue" evidence="1">
    <location>
        <position position="1"/>
    </location>
</feature>
<name>A0A973A7U9_9GAMM</name>
<dbReference type="Proteomes" id="UP000754644">
    <property type="component" value="Unassembled WGS sequence"/>
</dbReference>
<protein>
    <submittedName>
        <fullName evidence="1">Uncharacterized protein</fullName>
    </submittedName>
</protein>
<comment type="caution">
    <text evidence="1">The sequence shown here is derived from an EMBL/GenBank/DDBJ whole genome shotgun (WGS) entry which is preliminary data.</text>
</comment>
<sequence>LLQWQLLFIAGVELAPFFIDWLVCTHPAATSPPGCQLQELQITTAATAPLQRLCGQVPRLSLSQGPTASLRARLDTPRGEVWLESLEPRIALF</sequence>